<evidence type="ECO:0000313" key="3">
    <source>
        <dbReference type="Proteomes" id="UP001220064"/>
    </source>
</evidence>
<feature type="transmembrane region" description="Helical" evidence="1">
    <location>
        <begin position="85"/>
        <end position="104"/>
    </location>
</feature>
<feature type="transmembrane region" description="Helical" evidence="1">
    <location>
        <begin position="32"/>
        <end position="52"/>
    </location>
</feature>
<keyword evidence="3" id="KW-1185">Reference proteome</keyword>
<reference evidence="2 3" key="1">
    <citation type="submission" date="2020-10" db="EMBL/GenBank/DDBJ databases">
        <title>Complete genome sequence of Corynebacterium massiliense DSM 45435, type strain of Corynebacterium massiliense.</title>
        <authorList>
            <person name="Busche T."/>
            <person name="Kalinowski J."/>
            <person name="Ruckert C."/>
        </authorList>
    </citation>
    <scope>NUCLEOTIDE SEQUENCE [LARGE SCALE GENOMIC DNA]</scope>
    <source>
        <strain evidence="2 3">DSM 45435</strain>
    </source>
</reference>
<dbReference type="RefSeq" id="WP_156831747.1">
    <property type="nucleotide sequence ID" value="NZ_ATVG01000001.1"/>
</dbReference>
<proteinExistence type="predicted"/>
<dbReference type="EMBL" id="CP063189">
    <property type="protein sequence ID" value="WCZ32721.1"/>
    <property type="molecule type" value="Genomic_DNA"/>
</dbReference>
<feature type="transmembrane region" description="Helical" evidence="1">
    <location>
        <begin position="59"/>
        <end position="79"/>
    </location>
</feature>
<keyword evidence="1" id="KW-0812">Transmembrane</keyword>
<evidence type="ECO:0000256" key="1">
    <source>
        <dbReference type="SAM" id="Phobius"/>
    </source>
</evidence>
<keyword evidence="1" id="KW-0472">Membrane</keyword>
<gene>
    <name evidence="2" type="ORF">CMASS_06435</name>
</gene>
<organism evidence="2 3">
    <name type="scientific">Corynebacterium massiliense DSM 45435</name>
    <dbReference type="NCBI Taxonomy" id="1121364"/>
    <lineage>
        <taxon>Bacteria</taxon>
        <taxon>Bacillati</taxon>
        <taxon>Actinomycetota</taxon>
        <taxon>Actinomycetes</taxon>
        <taxon>Mycobacteriales</taxon>
        <taxon>Corynebacteriaceae</taxon>
        <taxon>Corynebacterium</taxon>
    </lineage>
</organism>
<evidence type="ECO:0000313" key="2">
    <source>
        <dbReference type="EMBL" id="WCZ32721.1"/>
    </source>
</evidence>
<dbReference type="Proteomes" id="UP001220064">
    <property type="component" value="Chromosome"/>
</dbReference>
<name>A0ABY7U7N6_9CORY</name>
<sequence length="110" mass="11403">MNLAKLGSVVSVILIVLTAVTAVWDRIPDNLGPVLIWLTFAVSLATSIVALAKEGKNGILAFVGGILVVVGGVTSAFSGPDGLNLWVPGVILLGGVLFLAQLFVRGHQER</sequence>
<protein>
    <submittedName>
        <fullName evidence="2">Uncharacterized protein</fullName>
    </submittedName>
</protein>
<accession>A0ABY7U7N6</accession>
<keyword evidence="1" id="KW-1133">Transmembrane helix</keyword>